<feature type="non-terminal residue" evidence="1">
    <location>
        <position position="170"/>
    </location>
</feature>
<gene>
    <name evidence="1" type="ORF">BDR25DRAFT_364370</name>
</gene>
<dbReference type="Proteomes" id="UP000799755">
    <property type="component" value="Unassembled WGS sequence"/>
</dbReference>
<name>A0ACB6RE18_9PLEO</name>
<accession>A0ACB6RE18</accession>
<keyword evidence="2" id="KW-1185">Reference proteome</keyword>
<reference evidence="1" key="1">
    <citation type="journal article" date="2020" name="Stud. Mycol.">
        <title>101 Dothideomycetes genomes: a test case for predicting lifestyles and emergence of pathogens.</title>
        <authorList>
            <person name="Haridas S."/>
            <person name="Albert R."/>
            <person name="Binder M."/>
            <person name="Bloem J."/>
            <person name="Labutti K."/>
            <person name="Salamov A."/>
            <person name="Andreopoulos B."/>
            <person name="Baker S."/>
            <person name="Barry K."/>
            <person name="Bills G."/>
            <person name="Bluhm B."/>
            <person name="Cannon C."/>
            <person name="Castanera R."/>
            <person name="Culley D."/>
            <person name="Daum C."/>
            <person name="Ezra D."/>
            <person name="Gonzalez J."/>
            <person name="Henrissat B."/>
            <person name="Kuo A."/>
            <person name="Liang C."/>
            <person name="Lipzen A."/>
            <person name="Lutzoni F."/>
            <person name="Magnuson J."/>
            <person name="Mondo S."/>
            <person name="Nolan M."/>
            <person name="Ohm R."/>
            <person name="Pangilinan J."/>
            <person name="Park H.-J."/>
            <person name="Ramirez L."/>
            <person name="Alfaro M."/>
            <person name="Sun H."/>
            <person name="Tritt A."/>
            <person name="Yoshinaga Y."/>
            <person name="Zwiers L.-H."/>
            <person name="Turgeon B."/>
            <person name="Goodwin S."/>
            <person name="Spatafora J."/>
            <person name="Crous P."/>
            <person name="Grigoriev I."/>
        </authorList>
    </citation>
    <scope>NUCLEOTIDE SEQUENCE</scope>
    <source>
        <strain evidence="1">ATCC 200398</strain>
    </source>
</reference>
<organism evidence="1 2">
    <name type="scientific">Lindgomyces ingoldianus</name>
    <dbReference type="NCBI Taxonomy" id="673940"/>
    <lineage>
        <taxon>Eukaryota</taxon>
        <taxon>Fungi</taxon>
        <taxon>Dikarya</taxon>
        <taxon>Ascomycota</taxon>
        <taxon>Pezizomycotina</taxon>
        <taxon>Dothideomycetes</taxon>
        <taxon>Pleosporomycetidae</taxon>
        <taxon>Pleosporales</taxon>
        <taxon>Lindgomycetaceae</taxon>
        <taxon>Lindgomyces</taxon>
    </lineage>
</organism>
<protein>
    <submittedName>
        <fullName evidence="1">Uncharacterized protein</fullName>
    </submittedName>
</protein>
<evidence type="ECO:0000313" key="1">
    <source>
        <dbReference type="EMBL" id="KAF2477523.1"/>
    </source>
</evidence>
<dbReference type="EMBL" id="MU003492">
    <property type="protein sequence ID" value="KAF2477523.1"/>
    <property type="molecule type" value="Genomic_DNA"/>
</dbReference>
<proteinExistence type="predicted"/>
<comment type="caution">
    <text evidence="1">The sequence shown here is derived from an EMBL/GenBank/DDBJ whole genome shotgun (WGS) entry which is preliminary data.</text>
</comment>
<evidence type="ECO:0000313" key="2">
    <source>
        <dbReference type="Proteomes" id="UP000799755"/>
    </source>
</evidence>
<sequence>MKYIILSLLCSSAAIAAPLAQQGTAQGQANGQLQNSPQQGAGAAPAGTAGTAGTQAGTPSQQQLANAVANWQADTSMVSNFLNTGASIMNNVAFKQAANVAFNAEVDELNHKAIIEGDQSIATNPNIQAANSTLATGGSFQDVVDKLQEMSVKGRAAVQNIDLINQNRCV</sequence>